<dbReference type="STRING" id="931089.CDES_05820"/>
<gene>
    <name evidence="9" type="ORF">CDES_05820</name>
</gene>
<dbReference type="AlphaFoldDB" id="A0A0M5ILI0"/>
<protein>
    <submittedName>
        <fullName evidence="9">Molybdopterin-guanine dinucleotide biosynthesis protein A</fullName>
    </submittedName>
</protein>
<evidence type="ECO:0000256" key="4">
    <source>
        <dbReference type="ARBA" id="ARBA00022741"/>
    </source>
</evidence>
<evidence type="ECO:0000313" key="9">
    <source>
        <dbReference type="EMBL" id="ALC05594.1"/>
    </source>
</evidence>
<keyword evidence="1" id="KW-0963">Cytoplasm</keyword>
<dbReference type="SUPFAM" id="SSF53448">
    <property type="entry name" value="Nucleotide-diphospho-sugar transferases"/>
    <property type="match status" value="1"/>
</dbReference>
<dbReference type="RefSeq" id="WP_053544645.1">
    <property type="nucleotide sequence ID" value="NZ_CP009220.1"/>
</dbReference>
<keyword evidence="6" id="KW-0342">GTP-binding</keyword>
<dbReference type="PANTHER" id="PTHR19136">
    <property type="entry name" value="MOLYBDENUM COFACTOR GUANYLYLTRANSFERASE"/>
    <property type="match status" value="1"/>
</dbReference>
<dbReference type="GO" id="GO:0016779">
    <property type="term" value="F:nucleotidyltransferase activity"/>
    <property type="evidence" value="ECO:0007669"/>
    <property type="project" value="UniProtKB-ARBA"/>
</dbReference>
<dbReference type="PANTHER" id="PTHR19136:SF81">
    <property type="entry name" value="MOLYBDENUM COFACTOR GUANYLYLTRANSFERASE"/>
    <property type="match status" value="1"/>
</dbReference>
<proteinExistence type="predicted"/>
<evidence type="ECO:0000256" key="1">
    <source>
        <dbReference type="ARBA" id="ARBA00022490"/>
    </source>
</evidence>
<reference evidence="9 10" key="1">
    <citation type="submission" date="2014-08" db="EMBL/GenBank/DDBJ databases">
        <title>Complete genome sequence of Corynebacterium deserti GIMN1.010 (=DSM 45689), isolated from desert sand in western China.</title>
        <authorList>
            <person name="Ruckert C."/>
            <person name="Albersmeier A."/>
            <person name="Kalinowski J."/>
        </authorList>
    </citation>
    <scope>NUCLEOTIDE SEQUENCE [LARGE SCALE GENOMIC DNA]</scope>
    <source>
        <strain evidence="9 10">GIMN1.010</strain>
    </source>
</reference>
<dbReference type="Pfam" id="PF12804">
    <property type="entry name" value="NTP_transf_3"/>
    <property type="match status" value="1"/>
</dbReference>
<dbReference type="CDD" id="cd02503">
    <property type="entry name" value="MobA"/>
    <property type="match status" value="1"/>
</dbReference>
<organism evidence="9 10">
    <name type="scientific">Corynebacterium deserti GIMN1.010</name>
    <dbReference type="NCBI Taxonomy" id="931089"/>
    <lineage>
        <taxon>Bacteria</taxon>
        <taxon>Bacillati</taxon>
        <taxon>Actinomycetota</taxon>
        <taxon>Actinomycetes</taxon>
        <taxon>Mycobacteriales</taxon>
        <taxon>Corynebacteriaceae</taxon>
        <taxon>Corynebacterium</taxon>
    </lineage>
</organism>
<dbReference type="GO" id="GO:0046872">
    <property type="term" value="F:metal ion binding"/>
    <property type="evidence" value="ECO:0007669"/>
    <property type="project" value="UniProtKB-KW"/>
</dbReference>
<dbReference type="Proteomes" id="UP000068067">
    <property type="component" value="Chromosome"/>
</dbReference>
<evidence type="ECO:0000256" key="5">
    <source>
        <dbReference type="ARBA" id="ARBA00022842"/>
    </source>
</evidence>
<dbReference type="PATRIC" id="fig|931089.4.peg.1182"/>
<dbReference type="InterPro" id="IPR013482">
    <property type="entry name" value="Molybde_CF_guanTrfase"/>
</dbReference>
<keyword evidence="7" id="KW-0501">Molybdenum cofactor biosynthesis</keyword>
<keyword evidence="5" id="KW-0460">Magnesium</keyword>
<evidence type="ECO:0000259" key="8">
    <source>
        <dbReference type="Pfam" id="PF12804"/>
    </source>
</evidence>
<dbReference type="InterPro" id="IPR029044">
    <property type="entry name" value="Nucleotide-diphossugar_trans"/>
</dbReference>
<keyword evidence="10" id="KW-1185">Reference proteome</keyword>
<dbReference type="OrthoDB" id="4408226at2"/>
<keyword evidence="2" id="KW-0808">Transferase</keyword>
<evidence type="ECO:0000256" key="2">
    <source>
        <dbReference type="ARBA" id="ARBA00022679"/>
    </source>
</evidence>
<evidence type="ECO:0000313" key="10">
    <source>
        <dbReference type="Proteomes" id="UP000068067"/>
    </source>
</evidence>
<dbReference type="Gene3D" id="3.90.550.10">
    <property type="entry name" value="Spore Coat Polysaccharide Biosynthesis Protein SpsA, Chain A"/>
    <property type="match status" value="1"/>
</dbReference>
<sequence length="191" mass="20153">MKVIILAGGQGTRMGGVDKARITLNGTPLLQILASELVGHEIVVVSPHAIDGFRVVSENPPLGGPVAGIVAGLHALDRPEDFIGVLAVDAPYSARMLPRLEKALVDAPVAGMAGVSVTVADDGRLQPLCAVWREQSLRECLHRLGDPRDRPVKALLTHAQQIVKVLGDGSEKDYDTVAELQVLGNVTLPDA</sequence>
<dbReference type="GO" id="GO:0005525">
    <property type="term" value="F:GTP binding"/>
    <property type="evidence" value="ECO:0007669"/>
    <property type="project" value="UniProtKB-KW"/>
</dbReference>
<evidence type="ECO:0000256" key="7">
    <source>
        <dbReference type="ARBA" id="ARBA00023150"/>
    </source>
</evidence>
<dbReference type="GO" id="GO:0006777">
    <property type="term" value="P:Mo-molybdopterin cofactor biosynthetic process"/>
    <property type="evidence" value="ECO:0007669"/>
    <property type="project" value="UniProtKB-KW"/>
</dbReference>
<dbReference type="KEGG" id="cdx:CDES_05820"/>
<dbReference type="EMBL" id="CP009220">
    <property type="protein sequence ID" value="ALC05594.1"/>
    <property type="molecule type" value="Genomic_DNA"/>
</dbReference>
<feature type="domain" description="MobA-like NTP transferase" evidence="8">
    <location>
        <begin position="3"/>
        <end position="150"/>
    </location>
</feature>
<dbReference type="InterPro" id="IPR025877">
    <property type="entry name" value="MobA-like_NTP_Trfase"/>
</dbReference>
<name>A0A0M5ILI0_9CORY</name>
<evidence type="ECO:0000256" key="3">
    <source>
        <dbReference type="ARBA" id="ARBA00022723"/>
    </source>
</evidence>
<keyword evidence="4" id="KW-0547">Nucleotide-binding</keyword>
<keyword evidence="3" id="KW-0479">Metal-binding</keyword>
<accession>A0A0M5ILI0</accession>
<evidence type="ECO:0000256" key="6">
    <source>
        <dbReference type="ARBA" id="ARBA00023134"/>
    </source>
</evidence>